<evidence type="ECO:0000259" key="9">
    <source>
        <dbReference type="Pfam" id="PF00056"/>
    </source>
</evidence>
<dbReference type="PIRSF" id="PIRSF000102">
    <property type="entry name" value="Lac_mal_DH"/>
    <property type="match status" value="1"/>
</dbReference>
<evidence type="ECO:0000256" key="2">
    <source>
        <dbReference type="ARBA" id="ARBA00006054"/>
    </source>
</evidence>
<feature type="binding site" evidence="7">
    <location>
        <position position="37"/>
    </location>
    <ligand>
        <name>NAD(+)</name>
        <dbReference type="ChEBI" id="CHEBI:57540"/>
    </ligand>
</feature>
<comment type="activity regulation">
    <text evidence="7">Allosterically activated by fructose 1,6-bisphosphate (FBP).</text>
</comment>
<reference evidence="11 12" key="1">
    <citation type="submission" date="2024-03" db="EMBL/GenBank/DDBJ databases">
        <title>Human intestinal bacterial collection.</title>
        <authorList>
            <person name="Pauvert C."/>
            <person name="Hitch T.C.A."/>
            <person name="Clavel T."/>
        </authorList>
    </citation>
    <scope>NUCLEOTIDE SEQUENCE [LARGE SCALE GENOMIC DNA]</scope>
    <source>
        <strain evidence="11 12">CLA-AP-H27</strain>
    </source>
</reference>
<dbReference type="PANTHER" id="PTHR43128">
    <property type="entry name" value="L-2-HYDROXYCARBOXYLATE DEHYDROGENASE (NAD(P)(+))"/>
    <property type="match status" value="1"/>
</dbReference>
<dbReference type="InterPro" id="IPR001557">
    <property type="entry name" value="L-lactate/malate_DH"/>
</dbReference>
<feature type="binding site" evidence="7">
    <location>
        <position position="103"/>
    </location>
    <ligand>
        <name>NAD(+)</name>
        <dbReference type="ChEBI" id="CHEBI:57540"/>
    </ligand>
</feature>
<dbReference type="InterPro" id="IPR011304">
    <property type="entry name" value="L-lactate_DH"/>
</dbReference>
<keyword evidence="4 7" id="KW-0560">Oxidoreductase</keyword>
<feature type="active site" description="Proton acceptor" evidence="7">
    <location>
        <position position="177"/>
    </location>
</feature>
<dbReference type="Pfam" id="PF00056">
    <property type="entry name" value="Ldh_1_N"/>
    <property type="match status" value="1"/>
</dbReference>
<feature type="chain" id="PRO_5046514034" description="L-lactate dehydrogenase" evidence="8">
    <location>
        <begin position="24"/>
        <end position="314"/>
    </location>
</feature>
<dbReference type="Gene3D" id="3.90.110.10">
    <property type="entry name" value="Lactate dehydrogenase/glycoside hydrolase, family 4, C-terminal"/>
    <property type="match status" value="1"/>
</dbReference>
<keyword evidence="7" id="KW-0021">Allosteric enzyme</keyword>
<proteinExistence type="inferred from homology"/>
<dbReference type="SUPFAM" id="SSF51735">
    <property type="entry name" value="NAD(P)-binding Rossmann-fold domains"/>
    <property type="match status" value="1"/>
</dbReference>
<feature type="binding site" evidence="7">
    <location>
        <begin position="81"/>
        <end position="82"/>
    </location>
    <ligand>
        <name>NAD(+)</name>
        <dbReference type="ChEBI" id="CHEBI:57540"/>
    </ligand>
</feature>
<comment type="function">
    <text evidence="7">Catalyzes the conversion of lactate to pyruvate.</text>
</comment>
<dbReference type="HAMAP" id="MF_00488">
    <property type="entry name" value="Lactate_dehydrog"/>
    <property type="match status" value="1"/>
</dbReference>
<feature type="binding site" evidence="7">
    <location>
        <position position="232"/>
    </location>
    <ligand>
        <name>substrate</name>
    </ligand>
</feature>
<keyword evidence="7" id="KW-0963">Cytoplasm</keyword>
<dbReference type="Gene3D" id="3.40.50.720">
    <property type="entry name" value="NAD(P)-binding Rossmann-like Domain"/>
    <property type="match status" value="1"/>
</dbReference>
<evidence type="ECO:0000259" key="10">
    <source>
        <dbReference type="Pfam" id="PF02866"/>
    </source>
</evidence>
<feature type="binding site" evidence="7">
    <location>
        <begin position="122"/>
        <end position="125"/>
    </location>
    <ligand>
        <name>substrate</name>
    </ligand>
</feature>
<evidence type="ECO:0000256" key="7">
    <source>
        <dbReference type="HAMAP-Rule" id="MF_00488"/>
    </source>
</evidence>
<feature type="domain" description="Lactate/malate dehydrogenase N-terminal" evidence="9">
    <location>
        <begin position="7"/>
        <end position="144"/>
    </location>
</feature>
<evidence type="ECO:0000256" key="8">
    <source>
        <dbReference type="SAM" id="SignalP"/>
    </source>
</evidence>
<dbReference type="EMBL" id="JBBMFJ010000001">
    <property type="protein sequence ID" value="MEQ2561756.1"/>
    <property type="molecule type" value="Genomic_DNA"/>
</dbReference>
<feature type="binding site" evidence="7">
    <location>
        <position position="170"/>
    </location>
    <ligand>
        <name>beta-D-fructose 1,6-bisphosphate</name>
        <dbReference type="ChEBI" id="CHEBI:32966"/>
        <note>allosteric activator</note>
    </ligand>
</feature>
<dbReference type="CDD" id="cd05292">
    <property type="entry name" value="LDH_2"/>
    <property type="match status" value="1"/>
</dbReference>
<feature type="binding site" evidence="7">
    <location>
        <position position="67"/>
    </location>
    <ligand>
        <name>NAD(+)</name>
        <dbReference type="ChEBI" id="CHEBI:57540"/>
    </ligand>
</feature>
<feature type="binding site" evidence="7">
    <location>
        <position position="16"/>
    </location>
    <ligand>
        <name>NAD(+)</name>
        <dbReference type="ChEBI" id="CHEBI:57540"/>
    </ligand>
</feature>
<feature type="binding site" evidence="7">
    <location>
        <begin position="150"/>
        <end position="153"/>
    </location>
    <ligand>
        <name>substrate</name>
    </ligand>
</feature>
<dbReference type="Pfam" id="PF02866">
    <property type="entry name" value="Ldh_1_C"/>
    <property type="match status" value="1"/>
</dbReference>
<keyword evidence="5 7" id="KW-0520">NAD</keyword>
<dbReference type="Proteomes" id="UP001437460">
    <property type="component" value="Unassembled WGS sequence"/>
</dbReference>
<dbReference type="InterPro" id="IPR018177">
    <property type="entry name" value="L-lactate_DH_AS"/>
</dbReference>
<dbReference type="InterPro" id="IPR036291">
    <property type="entry name" value="NAD(P)-bd_dom_sf"/>
</dbReference>
<feature type="binding site" evidence="7">
    <location>
        <position position="42"/>
    </location>
    <ligand>
        <name>NAD(+)</name>
        <dbReference type="ChEBI" id="CHEBI:57540"/>
    </ligand>
</feature>
<organism evidence="11 12">
    <name type="scientific">Ventrimonas faecis</name>
    <dbReference type="NCBI Taxonomy" id="3133170"/>
    <lineage>
        <taxon>Bacteria</taxon>
        <taxon>Bacillati</taxon>
        <taxon>Bacillota</taxon>
        <taxon>Clostridia</taxon>
        <taxon>Lachnospirales</taxon>
        <taxon>Lachnospiraceae</taxon>
        <taxon>Ventrimonas</taxon>
    </lineage>
</organism>
<gene>
    <name evidence="7" type="primary">ldh</name>
    <name evidence="11" type="ORF">WMO41_00945</name>
</gene>
<comment type="similarity">
    <text evidence="2 7">Belongs to the LDH/MDH superfamily. LDH family.</text>
</comment>
<feature type="signal peptide" evidence="8">
    <location>
        <begin position="1"/>
        <end position="23"/>
    </location>
</feature>
<evidence type="ECO:0000313" key="12">
    <source>
        <dbReference type="Proteomes" id="UP001437460"/>
    </source>
</evidence>
<evidence type="ECO:0000256" key="4">
    <source>
        <dbReference type="ARBA" id="ARBA00023002"/>
    </source>
</evidence>
<evidence type="ECO:0000313" key="11">
    <source>
        <dbReference type="EMBL" id="MEQ2561756.1"/>
    </source>
</evidence>
<evidence type="ECO:0000256" key="3">
    <source>
        <dbReference type="ARBA" id="ARBA00012967"/>
    </source>
</evidence>
<comment type="catalytic activity">
    <reaction evidence="6 7">
        <text>(S)-lactate + NAD(+) = pyruvate + NADH + H(+)</text>
        <dbReference type="Rhea" id="RHEA:23444"/>
        <dbReference type="ChEBI" id="CHEBI:15361"/>
        <dbReference type="ChEBI" id="CHEBI:15378"/>
        <dbReference type="ChEBI" id="CHEBI:16651"/>
        <dbReference type="ChEBI" id="CHEBI:57540"/>
        <dbReference type="ChEBI" id="CHEBI:57945"/>
        <dbReference type="EC" id="1.1.1.27"/>
    </reaction>
</comment>
<keyword evidence="12" id="KW-1185">Reference proteome</keyword>
<dbReference type="EC" id="1.1.1.27" evidence="3 7"/>
<dbReference type="PROSITE" id="PS00064">
    <property type="entry name" value="L_LDH"/>
    <property type="match status" value="1"/>
</dbReference>
<dbReference type="PANTHER" id="PTHR43128:SF16">
    <property type="entry name" value="L-LACTATE DEHYDROGENASE"/>
    <property type="match status" value="1"/>
</dbReference>
<dbReference type="PRINTS" id="PR00086">
    <property type="entry name" value="LLDHDRGNASE"/>
</dbReference>
<dbReference type="RefSeq" id="WP_349228198.1">
    <property type="nucleotide sequence ID" value="NZ_JBBMFJ010000001.1"/>
</dbReference>
<keyword evidence="7" id="KW-0597">Phosphoprotein</keyword>
<dbReference type="NCBIfam" id="NF000824">
    <property type="entry name" value="PRK00066.1"/>
    <property type="match status" value="1"/>
</dbReference>
<dbReference type="NCBIfam" id="TIGR01771">
    <property type="entry name" value="L-LDH-NAD"/>
    <property type="match status" value="1"/>
</dbReference>
<feature type="binding site" evidence="7">
    <location>
        <position position="155"/>
    </location>
    <ligand>
        <name>beta-D-fructose 1,6-bisphosphate</name>
        <dbReference type="ChEBI" id="CHEBI:32966"/>
        <note>allosteric activator</note>
    </ligand>
</feature>
<dbReference type="SUPFAM" id="SSF56327">
    <property type="entry name" value="LDH C-terminal domain-like"/>
    <property type="match status" value="1"/>
</dbReference>
<feature type="binding site" evidence="7">
    <location>
        <position position="90"/>
    </location>
    <ligand>
        <name>substrate</name>
    </ligand>
</feature>
<dbReference type="GO" id="GO:0004459">
    <property type="term" value="F:L-lactate dehydrogenase (NAD+) activity"/>
    <property type="evidence" value="ECO:0007669"/>
    <property type="project" value="UniProtKB-EC"/>
</dbReference>
<evidence type="ECO:0000256" key="6">
    <source>
        <dbReference type="ARBA" id="ARBA00049258"/>
    </source>
</evidence>
<feature type="binding site" evidence="7">
    <location>
        <begin position="120"/>
        <end position="122"/>
    </location>
    <ligand>
        <name>NAD(+)</name>
        <dbReference type="ChEBI" id="CHEBI:57540"/>
    </ligand>
</feature>
<feature type="modified residue" description="Phosphotyrosine" evidence="7">
    <location>
        <position position="223"/>
    </location>
</feature>
<protein>
    <recommendedName>
        <fullName evidence="3 7">L-lactate dehydrogenase</fullName>
        <shortName evidence="7">L-LDH</shortName>
        <ecNumber evidence="3 7">1.1.1.27</ecNumber>
    </recommendedName>
</protein>
<feature type="binding site" evidence="7">
    <location>
        <position position="145"/>
    </location>
    <ligand>
        <name>NAD(+)</name>
        <dbReference type="ChEBI" id="CHEBI:57540"/>
    </ligand>
</feature>
<comment type="caution">
    <text evidence="11">The sequence shown here is derived from an EMBL/GenBank/DDBJ whole genome shotgun (WGS) entry which is preliminary data.</text>
</comment>
<evidence type="ECO:0000256" key="1">
    <source>
        <dbReference type="ARBA" id="ARBA00004843"/>
    </source>
</evidence>
<comment type="subunit">
    <text evidence="7">Homotetramer.</text>
</comment>
<comment type="subcellular location">
    <subcellularLocation>
        <location evidence="7">Cytoplasm</location>
    </subcellularLocation>
</comment>
<accession>A0ABV1HHG8</accession>
<keyword evidence="8" id="KW-0732">Signal</keyword>
<dbReference type="InterPro" id="IPR001236">
    <property type="entry name" value="Lactate/malate_DH_N"/>
</dbReference>
<comment type="pathway">
    <text evidence="1 7">Fermentation; pyruvate fermentation to lactate; (S)-lactate from pyruvate: step 1/1.</text>
</comment>
<feature type="domain" description="Lactate/malate dehydrogenase C-terminal" evidence="10">
    <location>
        <begin position="147"/>
        <end position="312"/>
    </location>
</feature>
<evidence type="ECO:0000256" key="5">
    <source>
        <dbReference type="ARBA" id="ARBA00023027"/>
    </source>
</evidence>
<dbReference type="InterPro" id="IPR015955">
    <property type="entry name" value="Lactate_DH/Glyco_Ohase_4_C"/>
</dbReference>
<dbReference type="InterPro" id="IPR022383">
    <property type="entry name" value="Lactate/malate_DH_C"/>
</dbReference>
<name>A0ABV1HHG8_9FIRM</name>
<feature type="binding site" evidence="7">
    <location>
        <position position="84"/>
    </location>
    <ligand>
        <name>substrate</name>
    </ligand>
</feature>
<sequence length="314" mass="34265">MAVNSRKVVIVGCGFVGSASAFALMQSKLFSEMVLIDADQRRAEGEAMDIGHGMAFASPMKIYAGTYDDITDAAVIVITAGANQKPDETRLDLIRKNSAIMKSIVGEIKKREFHGILLIVSNPVDILTYIALKESGYPANRVIGSGTVLDTGRFRYELGEHLGVDSRSVHAYIIGEHGDSELAAWSDARIGGLPIHDFCELRGHYDHDASMDRIFNNVRNSAYEIISRKHATYYGIAMAVCRICSAIVRDERSIMPVSSLMTGEYGIQDVVLSIPSVVDANGIEAVVPIELSEKELDALRNSANVLKKIIQENS</sequence>